<proteinExistence type="predicted"/>
<evidence type="ECO:0000313" key="2">
    <source>
        <dbReference type="EMBL" id="CAJ1966444.1"/>
    </source>
</evidence>
<comment type="caution">
    <text evidence="2">The sequence shown here is derived from an EMBL/GenBank/DDBJ whole genome shotgun (WGS) entry which is preliminary data.</text>
</comment>
<protein>
    <submittedName>
        <fullName evidence="2">Uncharacterized protein</fullName>
    </submittedName>
</protein>
<accession>A0AAD2PXI1</accession>
<feature type="region of interest" description="Disordered" evidence="1">
    <location>
        <begin position="1"/>
        <end position="25"/>
    </location>
</feature>
<reference evidence="2" key="1">
    <citation type="submission" date="2023-08" db="EMBL/GenBank/DDBJ databases">
        <authorList>
            <person name="Audoor S."/>
            <person name="Bilcke G."/>
        </authorList>
    </citation>
    <scope>NUCLEOTIDE SEQUENCE</scope>
</reference>
<sequence>MGHSSSGGGRRRVTPQKVKNNSSSTVVKHLFSTKDENNGKARSSYKDAKERVIDYIQASGMKCSEDMVKSIRDGKSIDFNAIAPRLNAPTQTGEAVARETEMAQNKSLYSAKLDENMQRSACFETNKRTVKSNIMLKFVTKAMDIKL</sequence>
<keyword evidence="3" id="KW-1185">Reference proteome</keyword>
<gene>
    <name evidence="2" type="ORF">CYCCA115_LOCUS22027</name>
</gene>
<evidence type="ECO:0000256" key="1">
    <source>
        <dbReference type="SAM" id="MobiDB-lite"/>
    </source>
</evidence>
<name>A0AAD2PXI1_9STRA</name>
<dbReference type="EMBL" id="CAKOGP040002290">
    <property type="protein sequence ID" value="CAJ1966444.1"/>
    <property type="molecule type" value="Genomic_DNA"/>
</dbReference>
<dbReference type="AlphaFoldDB" id="A0AAD2PXI1"/>
<dbReference type="Proteomes" id="UP001295423">
    <property type="component" value="Unassembled WGS sequence"/>
</dbReference>
<organism evidence="2 3">
    <name type="scientific">Cylindrotheca closterium</name>
    <dbReference type="NCBI Taxonomy" id="2856"/>
    <lineage>
        <taxon>Eukaryota</taxon>
        <taxon>Sar</taxon>
        <taxon>Stramenopiles</taxon>
        <taxon>Ochrophyta</taxon>
        <taxon>Bacillariophyta</taxon>
        <taxon>Bacillariophyceae</taxon>
        <taxon>Bacillariophycidae</taxon>
        <taxon>Bacillariales</taxon>
        <taxon>Bacillariaceae</taxon>
        <taxon>Cylindrotheca</taxon>
    </lineage>
</organism>
<evidence type="ECO:0000313" key="3">
    <source>
        <dbReference type="Proteomes" id="UP001295423"/>
    </source>
</evidence>